<dbReference type="EMBL" id="JACSRA010000024">
    <property type="protein sequence ID" value="MBD7912504.1"/>
    <property type="molecule type" value="Genomic_DNA"/>
</dbReference>
<organism evidence="1 2">
    <name type="scientific">Clostridium cibarium</name>
    <dbReference type="NCBI Taxonomy" id="2762247"/>
    <lineage>
        <taxon>Bacteria</taxon>
        <taxon>Bacillati</taxon>
        <taxon>Bacillota</taxon>
        <taxon>Clostridia</taxon>
        <taxon>Eubacteriales</taxon>
        <taxon>Clostridiaceae</taxon>
        <taxon>Clostridium</taxon>
    </lineage>
</organism>
<evidence type="ECO:0000313" key="2">
    <source>
        <dbReference type="Proteomes" id="UP000627781"/>
    </source>
</evidence>
<keyword evidence="2" id="KW-1185">Reference proteome</keyword>
<gene>
    <name evidence="1" type="ORF">H9661_14165</name>
</gene>
<reference evidence="1 2" key="1">
    <citation type="submission" date="2020-08" db="EMBL/GenBank/DDBJ databases">
        <title>A Genomic Blueprint of the Chicken Gut Microbiome.</title>
        <authorList>
            <person name="Gilroy R."/>
            <person name="Ravi A."/>
            <person name="Getino M."/>
            <person name="Pursley I."/>
            <person name="Horton D.L."/>
            <person name="Alikhan N.-F."/>
            <person name="Baker D."/>
            <person name="Gharbi K."/>
            <person name="Hall N."/>
            <person name="Watson M."/>
            <person name="Adriaenssens E.M."/>
            <person name="Foster-Nyarko E."/>
            <person name="Jarju S."/>
            <person name="Secka A."/>
            <person name="Antonio M."/>
            <person name="Oren A."/>
            <person name="Chaudhuri R."/>
            <person name="La Ragione R.M."/>
            <person name="Hildebrand F."/>
            <person name="Pallen M.J."/>
        </authorList>
    </citation>
    <scope>NUCLEOTIDE SEQUENCE [LARGE SCALE GENOMIC DNA]</scope>
    <source>
        <strain evidence="1 2">Sa3CVN1</strain>
    </source>
</reference>
<dbReference type="RefSeq" id="WP_191769473.1">
    <property type="nucleotide sequence ID" value="NZ_JACSRA010000024.1"/>
</dbReference>
<dbReference type="Proteomes" id="UP000627781">
    <property type="component" value="Unassembled WGS sequence"/>
</dbReference>
<comment type="caution">
    <text evidence="1">The sequence shown here is derived from an EMBL/GenBank/DDBJ whole genome shotgun (WGS) entry which is preliminary data.</text>
</comment>
<sequence length="268" mass="31965">MNDIVKEIKKLNEQSSREDVLRLAQFDFKKFELNSEHNDNIKLIFDWKNLKGIHIENSIRANNIYRALNWDNEEYHDIITSFLYVYLLSLTKFYPEKFRISDSNVIMVQGMLGQRAYSNKYLSEHYMEFQEANKNVHIQRFASLTHSFGNFMPCPNSLFNSIKGTTKSISDFLDILINKVDNLSFINKRVNKDMMIEWKKWFDAENYFIYKDDYNKINDLDELIKMSKEDYLKIIEKLNNRIIKRGLLMVATINPKVKKLCEEASKLY</sequence>
<evidence type="ECO:0000313" key="1">
    <source>
        <dbReference type="EMBL" id="MBD7912504.1"/>
    </source>
</evidence>
<accession>A0ABR8PWI9</accession>
<protein>
    <submittedName>
        <fullName evidence="1">Uncharacterized protein</fullName>
    </submittedName>
</protein>
<proteinExistence type="predicted"/>
<name>A0ABR8PWI9_9CLOT</name>